<evidence type="ECO:0000256" key="2">
    <source>
        <dbReference type="ARBA" id="ARBA00022692"/>
    </source>
</evidence>
<comment type="subcellular location">
    <subcellularLocation>
        <location evidence="1">Membrane</location>
        <topology evidence="1">Multi-pass membrane protein</topology>
    </subcellularLocation>
</comment>
<dbReference type="EMBL" id="MFAZ01000033">
    <property type="protein sequence ID" value="OGD86744.1"/>
    <property type="molecule type" value="Genomic_DNA"/>
</dbReference>
<evidence type="ECO:0000313" key="7">
    <source>
        <dbReference type="EMBL" id="OGD86744.1"/>
    </source>
</evidence>
<feature type="transmembrane region" description="Helical" evidence="5">
    <location>
        <begin position="137"/>
        <end position="156"/>
    </location>
</feature>
<dbReference type="PANTHER" id="PTHR23518:SF2">
    <property type="entry name" value="MAJOR FACILITATOR SUPERFAMILY TRANSPORTER"/>
    <property type="match status" value="1"/>
</dbReference>
<dbReference type="PRINTS" id="PR01035">
    <property type="entry name" value="TCRTETA"/>
</dbReference>
<comment type="caution">
    <text evidence="7">The sequence shown here is derived from an EMBL/GenBank/DDBJ whole genome shotgun (WGS) entry which is preliminary data.</text>
</comment>
<evidence type="ECO:0000256" key="3">
    <source>
        <dbReference type="ARBA" id="ARBA00022989"/>
    </source>
</evidence>
<feature type="transmembrane region" description="Helical" evidence="5">
    <location>
        <begin position="358"/>
        <end position="376"/>
    </location>
</feature>
<reference evidence="7 8" key="1">
    <citation type="journal article" date="2016" name="Nat. Commun.">
        <title>Thousands of microbial genomes shed light on interconnected biogeochemical processes in an aquifer system.</title>
        <authorList>
            <person name="Anantharaman K."/>
            <person name="Brown C.T."/>
            <person name="Hug L.A."/>
            <person name="Sharon I."/>
            <person name="Castelle C.J."/>
            <person name="Probst A.J."/>
            <person name="Thomas B.C."/>
            <person name="Singh A."/>
            <person name="Wilkins M.J."/>
            <person name="Karaoz U."/>
            <person name="Brodie E.L."/>
            <person name="Williams K.H."/>
            <person name="Hubbard S.S."/>
            <person name="Banfield J.F."/>
        </authorList>
    </citation>
    <scope>NUCLEOTIDE SEQUENCE [LARGE SCALE GENOMIC DNA]</scope>
</reference>
<evidence type="ECO:0000256" key="1">
    <source>
        <dbReference type="ARBA" id="ARBA00004141"/>
    </source>
</evidence>
<evidence type="ECO:0000313" key="8">
    <source>
        <dbReference type="Proteomes" id="UP000179102"/>
    </source>
</evidence>
<dbReference type="PROSITE" id="PS50850">
    <property type="entry name" value="MFS"/>
    <property type="match status" value="1"/>
</dbReference>
<dbReference type="Gene3D" id="1.20.1250.20">
    <property type="entry name" value="MFS general substrate transporter like domains"/>
    <property type="match status" value="2"/>
</dbReference>
<keyword evidence="2 5" id="KW-0812">Transmembrane</keyword>
<dbReference type="InterPro" id="IPR001958">
    <property type="entry name" value="Tet-R_TetA/multi-R_MdtG-like"/>
</dbReference>
<feature type="domain" description="Major facilitator superfamily (MFS) profile" evidence="6">
    <location>
        <begin position="4"/>
        <end position="381"/>
    </location>
</feature>
<gene>
    <name evidence="7" type="ORF">A2870_02725</name>
</gene>
<protein>
    <recommendedName>
        <fullName evidence="6">Major facilitator superfamily (MFS) profile domain-containing protein</fullName>
    </recommendedName>
</protein>
<organism evidence="7 8">
    <name type="scientific">Candidatus Curtissbacteria bacterium RIFCSPHIGHO2_01_FULL_41_11</name>
    <dbReference type="NCBI Taxonomy" id="1797711"/>
    <lineage>
        <taxon>Bacteria</taxon>
        <taxon>Candidatus Curtissiibacteriota</taxon>
    </lineage>
</organism>
<dbReference type="InterPro" id="IPR011701">
    <property type="entry name" value="MFS"/>
</dbReference>
<feature type="transmembrane region" description="Helical" evidence="5">
    <location>
        <begin position="71"/>
        <end position="98"/>
    </location>
</feature>
<feature type="transmembrane region" description="Helical" evidence="5">
    <location>
        <begin position="162"/>
        <end position="181"/>
    </location>
</feature>
<accession>A0A1F5G4K3</accession>
<dbReference type="Proteomes" id="UP000179102">
    <property type="component" value="Unassembled WGS sequence"/>
</dbReference>
<proteinExistence type="predicted"/>
<dbReference type="PANTHER" id="PTHR23518">
    <property type="entry name" value="C-METHYLTRANSFERASE"/>
    <property type="match status" value="1"/>
</dbReference>
<feature type="transmembrane region" description="Helical" evidence="5">
    <location>
        <begin position="21"/>
        <end position="44"/>
    </location>
</feature>
<dbReference type="InterPro" id="IPR020846">
    <property type="entry name" value="MFS_dom"/>
</dbReference>
<feature type="transmembrane region" description="Helical" evidence="5">
    <location>
        <begin position="239"/>
        <end position="258"/>
    </location>
</feature>
<feature type="transmembrane region" description="Helical" evidence="5">
    <location>
        <begin position="202"/>
        <end position="219"/>
    </location>
</feature>
<evidence type="ECO:0000256" key="4">
    <source>
        <dbReference type="ARBA" id="ARBA00023136"/>
    </source>
</evidence>
<dbReference type="InterPro" id="IPR036259">
    <property type="entry name" value="MFS_trans_sf"/>
</dbReference>
<evidence type="ECO:0000259" key="6">
    <source>
        <dbReference type="PROSITE" id="PS50850"/>
    </source>
</evidence>
<feature type="transmembrane region" description="Helical" evidence="5">
    <location>
        <begin position="270"/>
        <end position="288"/>
    </location>
</feature>
<dbReference type="STRING" id="1797711.A2870_02725"/>
<dbReference type="GO" id="GO:0022857">
    <property type="term" value="F:transmembrane transporter activity"/>
    <property type="evidence" value="ECO:0007669"/>
    <property type="project" value="InterPro"/>
</dbReference>
<sequence length="385" mass="41984">MPKQVVNLGLVSFFNDVASELLYPVMPIFLTQVLGAPVYIVGIIEGVAEGSASIFKTLFGYWSDKLGRRKIFVVGGYFSSACAKVIIAFAYSWPIVFLGRFTDRFGKGVRTGARDALLLEAASDHNRGLIFGFHRSMDSAGAVLGPLIGFFLLYLFNENIRLILYIAAIPSLFALIFLVFIKDSQRKLKEAKLKLSLSLKGLPSQFKFFLLVMAIFSLGNSSDTFLILRAKDLGLTLSLTILAYVLFNITYTLISTPAGHLSDRIGTKKVFMAGILIYAAVYLAFAFVGNKALIWPLFAIYGFYIALTDGISKALVGSFIKSDIAGTAYGVLQTTISIFTLLASVIGGFLWSAVSPEATFLFGAVCAISAFFLFLFKKTSDDVNA</sequence>
<dbReference type="CDD" id="cd17370">
    <property type="entry name" value="MFS_MJ1317_like"/>
    <property type="match status" value="1"/>
</dbReference>
<evidence type="ECO:0000256" key="5">
    <source>
        <dbReference type="SAM" id="Phobius"/>
    </source>
</evidence>
<keyword evidence="3 5" id="KW-1133">Transmembrane helix</keyword>
<dbReference type="Pfam" id="PF07690">
    <property type="entry name" value="MFS_1"/>
    <property type="match status" value="1"/>
</dbReference>
<feature type="transmembrane region" description="Helical" evidence="5">
    <location>
        <begin position="294"/>
        <end position="316"/>
    </location>
</feature>
<keyword evidence="4 5" id="KW-0472">Membrane</keyword>
<name>A0A1F5G4K3_9BACT</name>
<dbReference type="AlphaFoldDB" id="A0A1F5G4K3"/>
<feature type="transmembrane region" description="Helical" evidence="5">
    <location>
        <begin position="328"/>
        <end position="352"/>
    </location>
</feature>
<dbReference type="SUPFAM" id="SSF103473">
    <property type="entry name" value="MFS general substrate transporter"/>
    <property type="match status" value="1"/>
</dbReference>
<dbReference type="GO" id="GO:0016020">
    <property type="term" value="C:membrane"/>
    <property type="evidence" value="ECO:0007669"/>
    <property type="project" value="UniProtKB-SubCell"/>
</dbReference>